<accession>A0AA38SC55</accession>
<dbReference type="SUPFAM" id="SSF53098">
    <property type="entry name" value="Ribonuclease H-like"/>
    <property type="match status" value="1"/>
</dbReference>
<organism evidence="1 2">
    <name type="scientific">Centaurea solstitialis</name>
    <name type="common">yellow star-thistle</name>
    <dbReference type="NCBI Taxonomy" id="347529"/>
    <lineage>
        <taxon>Eukaryota</taxon>
        <taxon>Viridiplantae</taxon>
        <taxon>Streptophyta</taxon>
        <taxon>Embryophyta</taxon>
        <taxon>Tracheophyta</taxon>
        <taxon>Spermatophyta</taxon>
        <taxon>Magnoliopsida</taxon>
        <taxon>eudicotyledons</taxon>
        <taxon>Gunneridae</taxon>
        <taxon>Pentapetalae</taxon>
        <taxon>asterids</taxon>
        <taxon>campanulids</taxon>
        <taxon>Asterales</taxon>
        <taxon>Asteraceae</taxon>
        <taxon>Carduoideae</taxon>
        <taxon>Cardueae</taxon>
        <taxon>Centaureinae</taxon>
        <taxon>Centaurea</taxon>
    </lineage>
</organism>
<dbReference type="GO" id="GO:0003676">
    <property type="term" value="F:nucleic acid binding"/>
    <property type="evidence" value="ECO:0007669"/>
    <property type="project" value="InterPro"/>
</dbReference>
<dbReference type="PANTHER" id="PTHR45835">
    <property type="entry name" value="YALI0A06105P"/>
    <property type="match status" value="1"/>
</dbReference>
<dbReference type="PANTHER" id="PTHR45835:SF101">
    <property type="entry name" value="NUCLEOTIDYLTRANSFERASE, RIBONUCLEASE H"/>
    <property type="match status" value="1"/>
</dbReference>
<gene>
    <name evidence="1" type="ORF">OSB04_un000664</name>
</gene>
<protein>
    <submittedName>
        <fullName evidence="1">Uncharacterized protein</fullName>
    </submittedName>
</protein>
<dbReference type="Gene3D" id="3.30.420.10">
    <property type="entry name" value="Ribonuclease H-like superfamily/Ribonuclease H"/>
    <property type="match status" value="1"/>
</dbReference>
<dbReference type="EMBL" id="JARYMX010000051">
    <property type="protein sequence ID" value="KAJ9536163.1"/>
    <property type="molecule type" value="Genomic_DNA"/>
</dbReference>
<name>A0AA38SC55_9ASTR</name>
<dbReference type="Proteomes" id="UP001172457">
    <property type="component" value="Unassembled WGS sequence"/>
</dbReference>
<comment type="caution">
    <text evidence="1">The sequence shown here is derived from an EMBL/GenBank/DDBJ whole genome shotgun (WGS) entry which is preliminary data.</text>
</comment>
<evidence type="ECO:0000313" key="2">
    <source>
        <dbReference type="Proteomes" id="UP001172457"/>
    </source>
</evidence>
<evidence type="ECO:0000313" key="1">
    <source>
        <dbReference type="EMBL" id="KAJ9536163.1"/>
    </source>
</evidence>
<dbReference type="AlphaFoldDB" id="A0AA38SC55"/>
<sequence length="245" mass="27564">MVLEDRSSLGVPPAEILRGGCAQDGFQDQIRALRVHRDALRFDVHTGGIRGFDEQRGTCGALTRCVGDLTQGTVVWGQEKTTGLETVRRRLCKEPVLSVDFTGGSREHGNIVVLRIAVQLESDAAWEENNVVGDAFWVVTWTGQFQSKTIDGQSERTIQTLKCMLRTCVWIFGGRWDTYLSLAEFLYNNSFHARIGMPPYELLCGRKCRTPIYWREAGQSELGSTEIIQKAAKSIQWNHDRLKTA</sequence>
<dbReference type="InterPro" id="IPR012337">
    <property type="entry name" value="RNaseH-like_sf"/>
</dbReference>
<proteinExistence type="predicted"/>
<dbReference type="InterPro" id="IPR036397">
    <property type="entry name" value="RNaseH_sf"/>
</dbReference>
<reference evidence="1" key="1">
    <citation type="submission" date="2023-03" db="EMBL/GenBank/DDBJ databases">
        <title>Chromosome-scale reference genome and RAD-based genetic map of yellow starthistle (Centaurea solstitialis) reveal putative structural variation and QTLs associated with invader traits.</title>
        <authorList>
            <person name="Reatini B."/>
            <person name="Cang F.A."/>
            <person name="Jiang Q."/>
            <person name="Mckibben M.T.W."/>
            <person name="Barker M.S."/>
            <person name="Rieseberg L.H."/>
            <person name="Dlugosch K.M."/>
        </authorList>
    </citation>
    <scope>NUCLEOTIDE SEQUENCE</scope>
    <source>
        <strain evidence="1">CAN-66</strain>
        <tissue evidence="1">Leaf</tissue>
    </source>
</reference>
<keyword evidence="2" id="KW-1185">Reference proteome</keyword>